<evidence type="ECO:0000256" key="11">
    <source>
        <dbReference type="SAM" id="MobiDB-lite"/>
    </source>
</evidence>
<dbReference type="InterPro" id="IPR035999">
    <property type="entry name" value="Sec7_dom_sf"/>
</dbReference>
<evidence type="ECO:0000256" key="9">
    <source>
        <dbReference type="ARBA" id="ARBA00023034"/>
    </source>
</evidence>
<dbReference type="PANTHER" id="PTHR10663:SF375">
    <property type="entry name" value="LD29171P"/>
    <property type="match status" value="1"/>
</dbReference>
<dbReference type="InParanoid" id="B3S0X5"/>
<dbReference type="FunFam" id="1.10.1000.11:FF:000003">
    <property type="entry name" value="Brefeldin A-inhibited guanine nucleotide-exchange protein 1"/>
    <property type="match status" value="1"/>
</dbReference>
<keyword evidence="6" id="KW-0597">Phosphoprotein</keyword>
<dbReference type="InterPro" id="IPR046455">
    <property type="entry name" value="Sec7/BIG1-like_C"/>
</dbReference>
<dbReference type="InterPro" id="IPR023394">
    <property type="entry name" value="Sec7_C_sf"/>
</dbReference>
<dbReference type="FunCoup" id="B3S0X5">
    <property type="interactions" value="2851"/>
</dbReference>
<evidence type="ECO:0000256" key="4">
    <source>
        <dbReference type="ARBA" id="ARBA00022448"/>
    </source>
</evidence>
<dbReference type="InterPro" id="IPR000904">
    <property type="entry name" value="Sec7_dom"/>
</dbReference>
<keyword evidence="8" id="KW-0653">Protein transport</keyword>
<keyword evidence="7" id="KW-0344">Guanine-nucleotide releasing factor</keyword>
<dbReference type="KEGG" id="tad:TRIADDRAFT_36208"/>
<dbReference type="Pfam" id="PF12783">
    <property type="entry name" value="Sec7-like_HUS"/>
    <property type="match status" value="1"/>
</dbReference>
<keyword evidence="10" id="KW-0472">Membrane</keyword>
<evidence type="ECO:0000256" key="2">
    <source>
        <dbReference type="ARBA" id="ARBA00004556"/>
    </source>
</evidence>
<dbReference type="STRING" id="10228.B3S0X5"/>
<proteinExistence type="predicted"/>
<feature type="compositionally biased region" description="Polar residues" evidence="11">
    <location>
        <begin position="228"/>
        <end position="237"/>
    </location>
</feature>
<dbReference type="InterPro" id="IPR015403">
    <property type="entry name" value="Mon2/Sec7/BIG1-like_HDS"/>
</dbReference>
<dbReference type="CTD" id="6755262"/>
<name>B3S0X5_TRIAD</name>
<dbReference type="OMA" id="EVMCAYI"/>
<protein>
    <recommendedName>
        <fullName evidence="12">SEC7 domain-containing protein</fullName>
    </recommendedName>
</protein>
<feature type="region of interest" description="Disordered" evidence="11">
    <location>
        <begin position="883"/>
        <end position="903"/>
    </location>
</feature>
<sequence length="1807" mass="204578">MPQGSKTKIMFLTRALKKILDDKEIRKSYHEQLRKACESALNQLKAEVTKSNPVAQDKSSTLPLPKSQDPDVNADDYFLPFELACKSRCSRIVIASLDCLQKLIAYGQLTGNGPDKAEDGKRRLIDRIIETICESFNGTQTDDGVQLQIIKALLTIVTSTSCEVHEGTLLQAVRTCYNIYLASRNTINQTTAKATLTQMLSVIFSRMESQAAAEQASRDSKKREGPKETTQYANQDGNRSRTDTDIDIDNVSVVSENSLATSSDEVRKSTSTTSDTVSKETIQSKAEEIHEQISQAANNDKATSDAEKSEAKHNSSTSSHLDGIANSAVSCNDHEDTNNDKAAKVSNEENAETSQAEQPEEEVKAEVVTSPEDTSNVSTENSITNNIQDANNADETANATGDSVSHAKFSHILQKDAFIVFRSLCKLSMKPLEDGYTPDSRQIIGVINNILESHELRSKVLSLELLLSILQNSGPVFRTNKTFIDAIKQYLCVALSKNGVSSVPSVFELSLSIFLILMEKFKTHLKMQIEVFFKEIFLSILETSSSSFQHKWMVMQALTKICADPQSVVDIYVNYDCGFSLANIYERLANDLSRIAQGRQAIELGANPVQEKSMRTKGLECLVSILRCLVEWSKDLYTNPHASIHAGSSIASSADFALSQDEERDATVGDSDTESLASSVSIVPADNPEEFESMKQRKEVMEHGIRLFNKSSKKGVAYLQEKNLLGSEPSDVASFFHKDDRLDKGQMGDFMGENEKYNKEVMYTYVDQMEFSGRDIVTALRLFLEGFRLPGEAQKIDRLMEKFAARYCETNLSNGIFDSADTAYVLAYSIIMLTTDLHNAQVKNKMTKEQYIKMNRGINDSKDLPKEYLEKIYDEIASNEIRMKQSSSNRPSKHPSQTMLSEKHRRSAYKLEMEQMAETAKALMEGVSHMDTDFIAATRVEHVRPMFKTVWTPLVAAFSVVLQDSDDQITSSLCLEGLRQGIRIACIFGMKLERDAYVQALSRFTLLSTNSILAEMKAKNIETIKTLISIAHTDGNYLGSSWLEVLKCISQLELAQLIGTGVKTHPLEDPDATNLHKATNSKRLALLQESIGETSSQSVVVAVDRIFTGSVRLNGDAIVDFVRCLCQVSLEELRSAHRRMFSLQKIVEISYYNMGRIRLEWSRIWAVLGEHFNEVGCYPNEEVAFFAVDSLRQLSMKFIEKGEFANFRFQIDFLRPFEYIVKHNGSITIRDMVVRCITQMVHSQAHNIKSGWKNIFTVFHLAAADQNEAIVELAFETTNKIFERHFSAAVDSFQDAVKCLSEFACNTSFPDTSMEAIRLIRTCAKHVADSPNLFRDHGSEETTVVDPDRVWQKGWFPILFELSRIISRCKLDVRTRGLTVMFEIMKTYGQSFKPQYWKDLFKIVFRIFDNMKLREQKTDIERAEWMTTTCNHTLYAICDVFTQYFDVLSQVLLDDIFVLLNWCVEQDNEQLARSGTNCLENLVVSNGSRFTVTQWDKTCSCIEKIFSNTLPRQLICWRPKLRKDSSIETMSTEKLNRSEVVSHMNVSNDDAPLPSEESSTEDMIKSRSNEDIQNTKLLAALMIKCVVQLELIQAIDNIIFYPATSRKEDTYYLSIARVIIESFDPETMKTSGMFSHLLSGELFILLDCLERSHKFASSFNSNDVQRTLLWKEGFKSKAKPNLIKQEISSLACSLRMLFCMYTDQKHSDVKSEVEARLLRSITDALVYYPSVTSEHHRDAWTILMVLLFSRLLQLNDDDFRAHVSHYYEKLCNLMELELKPEIRYLLRRTFLRIGSMFEVIPPLDVHD</sequence>
<feature type="domain" description="SEC7" evidence="12">
    <location>
        <begin position="690"/>
        <end position="879"/>
    </location>
</feature>
<evidence type="ECO:0000256" key="10">
    <source>
        <dbReference type="ARBA" id="ARBA00023136"/>
    </source>
</evidence>
<feature type="compositionally biased region" description="Polar residues" evidence="11">
    <location>
        <begin position="252"/>
        <end position="263"/>
    </location>
</feature>
<feature type="compositionally biased region" description="Polar residues" evidence="11">
    <location>
        <begin position="371"/>
        <end position="380"/>
    </location>
</feature>
<dbReference type="Pfam" id="PF01369">
    <property type="entry name" value="Sec7"/>
    <property type="match status" value="1"/>
</dbReference>
<dbReference type="HOGENOM" id="CLU_000691_1_2_1"/>
<feature type="compositionally biased region" description="Basic and acidic residues" evidence="11">
    <location>
        <begin position="216"/>
        <end position="227"/>
    </location>
</feature>
<dbReference type="InterPro" id="IPR032691">
    <property type="entry name" value="Mon2/Sec7/BIG1-like_HUS"/>
</dbReference>
<dbReference type="GO" id="GO:0005085">
    <property type="term" value="F:guanyl-nucleotide exchange factor activity"/>
    <property type="evidence" value="ECO:0000318"/>
    <property type="project" value="GO_Central"/>
</dbReference>
<dbReference type="GO" id="GO:0015031">
    <property type="term" value="P:protein transport"/>
    <property type="evidence" value="ECO:0007669"/>
    <property type="project" value="UniProtKB-KW"/>
</dbReference>
<dbReference type="GO" id="GO:0005794">
    <property type="term" value="C:Golgi apparatus"/>
    <property type="evidence" value="ECO:0007669"/>
    <property type="project" value="UniProtKB-SubCell"/>
</dbReference>
<evidence type="ECO:0000256" key="3">
    <source>
        <dbReference type="ARBA" id="ARBA00004601"/>
    </source>
</evidence>
<dbReference type="CDD" id="cd00171">
    <property type="entry name" value="Sec7"/>
    <property type="match status" value="1"/>
</dbReference>
<dbReference type="PANTHER" id="PTHR10663">
    <property type="entry name" value="GUANYL-NUCLEOTIDE EXCHANGE FACTOR"/>
    <property type="match status" value="1"/>
</dbReference>
<feature type="region of interest" description="Disordered" evidence="11">
    <location>
        <begin position="661"/>
        <end position="681"/>
    </location>
</feature>
<dbReference type="InterPro" id="IPR016024">
    <property type="entry name" value="ARM-type_fold"/>
</dbReference>
<organism evidence="13 14">
    <name type="scientific">Trichoplax adhaerens</name>
    <name type="common">Trichoplax reptans</name>
    <dbReference type="NCBI Taxonomy" id="10228"/>
    <lineage>
        <taxon>Eukaryota</taxon>
        <taxon>Metazoa</taxon>
        <taxon>Placozoa</taxon>
        <taxon>Uniplacotomia</taxon>
        <taxon>Trichoplacea</taxon>
        <taxon>Trichoplacidae</taxon>
        <taxon>Trichoplax</taxon>
    </lineage>
</organism>
<evidence type="ECO:0000256" key="6">
    <source>
        <dbReference type="ARBA" id="ARBA00022553"/>
    </source>
</evidence>
<evidence type="ECO:0000256" key="1">
    <source>
        <dbReference type="ARBA" id="ARBA00004370"/>
    </source>
</evidence>
<comment type="subcellular location">
    <subcellularLocation>
        <location evidence="2">Cytoplasm</location>
        <location evidence="2">Perinuclear region</location>
    </subcellularLocation>
    <subcellularLocation>
        <location evidence="3">Golgi apparatus</location>
        <location evidence="3">trans-Golgi network</location>
    </subcellularLocation>
    <subcellularLocation>
        <location evidence="1">Membrane</location>
    </subcellularLocation>
</comment>
<dbReference type="GO" id="GO:0032012">
    <property type="term" value="P:regulation of ARF protein signal transduction"/>
    <property type="evidence" value="ECO:0007669"/>
    <property type="project" value="InterPro"/>
</dbReference>
<evidence type="ECO:0000256" key="5">
    <source>
        <dbReference type="ARBA" id="ARBA00022490"/>
    </source>
</evidence>
<keyword evidence="5" id="KW-0963">Cytoplasm</keyword>
<dbReference type="Pfam" id="PF20252">
    <property type="entry name" value="BIG2_C"/>
    <property type="match status" value="1"/>
</dbReference>
<dbReference type="RefSeq" id="XP_002114049.1">
    <property type="nucleotide sequence ID" value="XM_002114013.1"/>
</dbReference>
<dbReference type="PhylomeDB" id="B3S0X5"/>
<dbReference type="SMART" id="SM00222">
    <property type="entry name" value="Sec7"/>
    <property type="match status" value="1"/>
</dbReference>
<dbReference type="eggNOG" id="KOG0929">
    <property type="taxonomic scope" value="Eukaryota"/>
</dbReference>
<dbReference type="Gene3D" id="1.10.1000.11">
    <property type="entry name" value="Arf Nucleotide-binding Site Opener,domain 2"/>
    <property type="match status" value="1"/>
</dbReference>
<dbReference type="SUPFAM" id="SSF48371">
    <property type="entry name" value="ARM repeat"/>
    <property type="match status" value="1"/>
</dbReference>
<feature type="compositionally biased region" description="Polar residues" evidence="11">
    <location>
        <begin position="49"/>
        <end position="62"/>
    </location>
</feature>
<dbReference type="GO" id="GO:0048471">
    <property type="term" value="C:perinuclear region of cytoplasm"/>
    <property type="evidence" value="ECO:0007669"/>
    <property type="project" value="UniProtKB-SubCell"/>
</dbReference>
<dbReference type="Proteomes" id="UP000009022">
    <property type="component" value="Unassembled WGS sequence"/>
</dbReference>
<evidence type="ECO:0000259" key="12">
    <source>
        <dbReference type="PROSITE" id="PS50190"/>
    </source>
</evidence>
<keyword evidence="4" id="KW-0813">Transport</keyword>
<dbReference type="Gene3D" id="1.10.220.20">
    <property type="match status" value="1"/>
</dbReference>
<dbReference type="FunFam" id="1.10.220.20:FF:000002">
    <property type="entry name" value="Brefeldin A-inhibited guanine nucleotide-exchange protein 1"/>
    <property type="match status" value="1"/>
</dbReference>
<gene>
    <name evidence="13" type="ORF">TRIADDRAFT_36208</name>
</gene>
<feature type="compositionally biased region" description="Basic and acidic residues" evidence="11">
    <location>
        <begin position="332"/>
        <end position="347"/>
    </location>
</feature>
<dbReference type="EMBL" id="DS985247">
    <property type="protein sequence ID" value="EDV23139.1"/>
    <property type="molecule type" value="Genomic_DNA"/>
</dbReference>
<dbReference type="GeneID" id="6755262"/>
<accession>B3S0X5</accession>
<keyword evidence="9" id="KW-0333">Golgi apparatus</keyword>
<feature type="compositionally biased region" description="Basic and acidic residues" evidence="11">
    <location>
        <begin position="302"/>
        <end position="313"/>
    </location>
</feature>
<evidence type="ECO:0000256" key="7">
    <source>
        <dbReference type="ARBA" id="ARBA00022658"/>
    </source>
</evidence>
<keyword evidence="14" id="KW-1185">Reference proteome</keyword>
<dbReference type="SUPFAM" id="SSF48425">
    <property type="entry name" value="Sec7 domain"/>
    <property type="match status" value="1"/>
</dbReference>
<dbReference type="OrthoDB" id="18431at2759"/>
<evidence type="ECO:0000256" key="8">
    <source>
        <dbReference type="ARBA" id="ARBA00022927"/>
    </source>
</evidence>
<dbReference type="FunFam" id="1.25.10.10:FF:000143">
    <property type="entry name" value="ADP-ribosylation factor guanine nucleotide-exchange factor 2 (brefeldin A-inhibited)"/>
    <property type="match status" value="1"/>
</dbReference>
<reference evidence="13 14" key="1">
    <citation type="journal article" date="2008" name="Nature">
        <title>The Trichoplax genome and the nature of placozoans.</title>
        <authorList>
            <person name="Srivastava M."/>
            <person name="Begovic E."/>
            <person name="Chapman J."/>
            <person name="Putnam N.H."/>
            <person name="Hellsten U."/>
            <person name="Kawashima T."/>
            <person name="Kuo A."/>
            <person name="Mitros T."/>
            <person name="Salamov A."/>
            <person name="Carpenter M.L."/>
            <person name="Signorovitch A.Y."/>
            <person name="Moreno M.A."/>
            <person name="Kamm K."/>
            <person name="Grimwood J."/>
            <person name="Schmutz J."/>
            <person name="Shapiro H."/>
            <person name="Grigoriev I.V."/>
            <person name="Buss L.W."/>
            <person name="Schierwater B."/>
            <person name="Dellaporta S.L."/>
            <person name="Rokhsar D.S."/>
        </authorList>
    </citation>
    <scope>NUCLEOTIDE SEQUENCE [LARGE SCALE GENOMIC DNA]</scope>
    <source>
        <strain evidence="13 14">Grell-BS-1999</strain>
    </source>
</reference>
<feature type="region of interest" description="Disordered" evidence="11">
    <location>
        <begin position="295"/>
        <end position="380"/>
    </location>
</feature>
<dbReference type="Pfam" id="PF09324">
    <property type="entry name" value="Sec7-like_HDS"/>
    <property type="match status" value="1"/>
</dbReference>
<evidence type="ECO:0000313" key="14">
    <source>
        <dbReference type="Proteomes" id="UP000009022"/>
    </source>
</evidence>
<dbReference type="GO" id="GO:0016020">
    <property type="term" value="C:membrane"/>
    <property type="evidence" value="ECO:0007669"/>
    <property type="project" value="UniProtKB-SubCell"/>
</dbReference>
<dbReference type="PROSITE" id="PS50190">
    <property type="entry name" value="SEC7"/>
    <property type="match status" value="1"/>
</dbReference>
<evidence type="ECO:0000313" key="13">
    <source>
        <dbReference type="EMBL" id="EDV23139.1"/>
    </source>
</evidence>
<feature type="compositionally biased region" description="Polar residues" evidence="11">
    <location>
        <begin position="884"/>
        <end position="900"/>
    </location>
</feature>
<dbReference type="InterPro" id="IPR032629">
    <property type="entry name" value="DCB_dom"/>
</dbReference>
<dbReference type="Pfam" id="PF16213">
    <property type="entry name" value="DCB"/>
    <property type="match status" value="1"/>
</dbReference>
<feature type="region of interest" description="Disordered" evidence="11">
    <location>
        <begin position="48"/>
        <end position="68"/>
    </location>
</feature>
<feature type="region of interest" description="Disordered" evidence="11">
    <location>
        <begin position="211"/>
        <end position="283"/>
    </location>
</feature>